<accession>A0A3A8AIR9</accession>
<dbReference type="EMBL" id="QFWV02000008">
    <property type="protein sequence ID" value="RKF05713.1"/>
    <property type="molecule type" value="Genomic_DNA"/>
</dbReference>
<keyword evidence="1" id="KW-1133">Transmembrane helix</keyword>
<name>A0A3A8AIR9_9HYPH</name>
<feature type="transmembrane region" description="Helical" evidence="1">
    <location>
        <begin position="194"/>
        <end position="218"/>
    </location>
</feature>
<dbReference type="OrthoDB" id="8435158at2"/>
<feature type="transmembrane region" description="Helical" evidence="1">
    <location>
        <begin position="165"/>
        <end position="182"/>
    </location>
</feature>
<dbReference type="Proteomes" id="UP000246132">
    <property type="component" value="Unassembled WGS sequence"/>
</dbReference>
<evidence type="ECO:0000313" key="3">
    <source>
        <dbReference type="Proteomes" id="UP000246132"/>
    </source>
</evidence>
<evidence type="ECO:0008006" key="4">
    <source>
        <dbReference type="Google" id="ProtNLM"/>
    </source>
</evidence>
<evidence type="ECO:0000256" key="1">
    <source>
        <dbReference type="SAM" id="Phobius"/>
    </source>
</evidence>
<keyword evidence="1" id="KW-0472">Membrane</keyword>
<protein>
    <recommendedName>
        <fullName evidence="4">DUF2029 domain-containing protein</fullName>
    </recommendedName>
</protein>
<proteinExistence type="predicted"/>
<organism evidence="2 3">
    <name type="scientific">Oceaniradius stylonematis</name>
    <dbReference type="NCBI Taxonomy" id="2184161"/>
    <lineage>
        <taxon>Bacteria</taxon>
        <taxon>Pseudomonadati</taxon>
        <taxon>Pseudomonadota</taxon>
        <taxon>Alphaproteobacteria</taxon>
        <taxon>Hyphomicrobiales</taxon>
        <taxon>Ahrensiaceae</taxon>
        <taxon>Oceaniradius</taxon>
    </lineage>
</organism>
<evidence type="ECO:0000313" key="2">
    <source>
        <dbReference type="EMBL" id="RKF05713.1"/>
    </source>
</evidence>
<reference evidence="2 3" key="1">
    <citation type="journal article" date="2018" name="Int. J. Syst. Bacteriol.">
        <title>Oceaniradius stylonemae gen. nov., sp. nov., isolated from a red alga, Stylonema cornu-cervi.</title>
        <authorList>
            <person name="Jeong S."/>
        </authorList>
    </citation>
    <scope>NUCLEOTIDE SEQUENCE [LARGE SCALE GENOMIC DNA]</scope>
    <source>
        <strain evidence="2 3">StC1</strain>
    </source>
</reference>
<sequence>MIEDINIRILATGEWLARRLAPFAGTLGLVLLLALAATIAAAGWVFPIYNWDMFAYLAAAHEAPGISVEALHRHAYETMRQNAPAGDFIVLTQDRDYRVRQYADPEAFFTMLGFYRVKFLYVELLGWLSDFVDPYIAVRLLSVVPAALTVGLVAWWLARERALHLAPLAIALLLVCAFGERARSGTPDALSTMLFVAAMLAFMARREALVAILLFTAFLARPDHAAYIGVLWFVSVFTRTFSWGAFVAFAAAAIVYVPMTQAGGHPGWWVHFWFTHVEFVPTLEGFDPDFSLAVYAYAVVRVIVRSLVEETWLAVLLLGCFAWWQMTLRGFGFSRRETTVLVATLLAMGAKMVVFPLHETRFHLPYLIVFGLVLICALRDLRFLPGPRDISRQAGPRSAA</sequence>
<feature type="transmembrane region" description="Helical" evidence="1">
    <location>
        <begin position="230"/>
        <end position="257"/>
    </location>
</feature>
<dbReference type="RefSeq" id="WP_109766345.1">
    <property type="nucleotide sequence ID" value="NZ_QFWV02000008.1"/>
</dbReference>
<feature type="transmembrane region" description="Helical" evidence="1">
    <location>
        <begin position="364"/>
        <end position="381"/>
    </location>
</feature>
<dbReference type="AlphaFoldDB" id="A0A3A8AIR9"/>
<feature type="transmembrane region" description="Helical" evidence="1">
    <location>
        <begin position="311"/>
        <end position="328"/>
    </location>
</feature>
<comment type="caution">
    <text evidence="2">The sequence shown here is derived from an EMBL/GenBank/DDBJ whole genome shotgun (WGS) entry which is preliminary data.</text>
</comment>
<feature type="transmembrane region" description="Helical" evidence="1">
    <location>
        <begin position="20"/>
        <end position="46"/>
    </location>
</feature>
<feature type="transmembrane region" description="Helical" evidence="1">
    <location>
        <begin position="340"/>
        <end position="358"/>
    </location>
</feature>
<keyword evidence="1" id="KW-0812">Transmembrane</keyword>
<gene>
    <name evidence="2" type="ORF">DEM25_014015</name>
</gene>
<feature type="transmembrane region" description="Helical" evidence="1">
    <location>
        <begin position="136"/>
        <end position="158"/>
    </location>
</feature>
<keyword evidence="3" id="KW-1185">Reference proteome</keyword>